<feature type="domain" description="C2H2-type" evidence="8">
    <location>
        <begin position="1230"/>
        <end position="1258"/>
    </location>
</feature>
<reference evidence="9" key="1">
    <citation type="submission" date="2025-05" db="UniProtKB">
        <authorList>
            <consortium name="EnsemblMetazoa"/>
        </authorList>
    </citation>
    <scope>IDENTIFICATION</scope>
</reference>
<feature type="domain" description="C2H2-type" evidence="8">
    <location>
        <begin position="319"/>
        <end position="347"/>
    </location>
</feature>
<keyword evidence="3" id="KW-0677">Repeat</keyword>
<feature type="domain" description="C2H2-type" evidence="8">
    <location>
        <begin position="352"/>
        <end position="380"/>
    </location>
</feature>
<keyword evidence="10" id="KW-1185">Reference proteome</keyword>
<feature type="domain" description="C2H2-type" evidence="8">
    <location>
        <begin position="951"/>
        <end position="978"/>
    </location>
</feature>
<keyword evidence="4 7" id="KW-0863">Zinc-finger</keyword>
<evidence type="ECO:0000313" key="9">
    <source>
        <dbReference type="EnsemblMetazoa" id="XP_050504865.1"/>
    </source>
</evidence>
<dbReference type="RefSeq" id="XP_050504865.1">
    <property type="nucleotide sequence ID" value="XM_050648908.1"/>
</dbReference>
<name>A0ABM5K3V4_DIAVI</name>
<feature type="domain" description="C2H2-type" evidence="8">
    <location>
        <begin position="1259"/>
        <end position="1286"/>
    </location>
</feature>
<feature type="domain" description="C2H2-type" evidence="8">
    <location>
        <begin position="1285"/>
        <end position="1313"/>
    </location>
</feature>
<evidence type="ECO:0000256" key="1">
    <source>
        <dbReference type="ARBA" id="ARBA00004123"/>
    </source>
</evidence>
<proteinExistence type="predicted"/>
<accession>A0ABM5K3V4</accession>
<dbReference type="GeneID" id="126883383"/>
<feature type="domain" description="C2H2-type" evidence="8">
    <location>
        <begin position="185"/>
        <end position="212"/>
    </location>
</feature>
<keyword evidence="2" id="KW-0479">Metal-binding</keyword>
<feature type="domain" description="C2H2-type" evidence="8">
    <location>
        <begin position="432"/>
        <end position="459"/>
    </location>
</feature>
<dbReference type="PANTHER" id="PTHR24376:SF216">
    <property type="entry name" value="ZINC FINGER PROTEIN 420-LIKE"/>
    <property type="match status" value="1"/>
</dbReference>
<dbReference type="Pfam" id="PF13912">
    <property type="entry name" value="zf-C2H2_6"/>
    <property type="match status" value="4"/>
</dbReference>
<dbReference type="InterPro" id="IPR013087">
    <property type="entry name" value="Znf_C2H2_type"/>
</dbReference>
<dbReference type="InterPro" id="IPR036236">
    <property type="entry name" value="Znf_C2H2_sf"/>
</dbReference>
<feature type="domain" description="C2H2-type" evidence="8">
    <location>
        <begin position="100"/>
        <end position="127"/>
    </location>
</feature>
<comment type="subcellular location">
    <subcellularLocation>
        <location evidence="1">Nucleus</location>
    </subcellularLocation>
</comment>
<feature type="domain" description="C2H2-type" evidence="8">
    <location>
        <begin position="559"/>
        <end position="586"/>
    </location>
</feature>
<evidence type="ECO:0000256" key="4">
    <source>
        <dbReference type="ARBA" id="ARBA00022771"/>
    </source>
</evidence>
<dbReference type="Pfam" id="PF00096">
    <property type="entry name" value="zf-C2H2"/>
    <property type="match status" value="6"/>
</dbReference>
<dbReference type="Gene3D" id="3.30.160.60">
    <property type="entry name" value="Classic Zinc Finger"/>
    <property type="match status" value="14"/>
</dbReference>
<evidence type="ECO:0000313" key="10">
    <source>
        <dbReference type="Proteomes" id="UP001652700"/>
    </source>
</evidence>
<dbReference type="PROSITE" id="PS00028">
    <property type="entry name" value="ZINC_FINGER_C2H2_1"/>
    <property type="match status" value="21"/>
</dbReference>
<evidence type="ECO:0000256" key="2">
    <source>
        <dbReference type="ARBA" id="ARBA00022723"/>
    </source>
</evidence>
<feature type="domain" description="C2H2-type" evidence="8">
    <location>
        <begin position="587"/>
        <end position="614"/>
    </location>
</feature>
<dbReference type="SMART" id="SM00355">
    <property type="entry name" value="ZnF_C2H2"/>
    <property type="match status" value="25"/>
</dbReference>
<organism evidence="9 10">
    <name type="scientific">Diabrotica virgifera virgifera</name>
    <name type="common">western corn rootworm</name>
    <dbReference type="NCBI Taxonomy" id="50390"/>
    <lineage>
        <taxon>Eukaryota</taxon>
        <taxon>Metazoa</taxon>
        <taxon>Ecdysozoa</taxon>
        <taxon>Arthropoda</taxon>
        <taxon>Hexapoda</taxon>
        <taxon>Insecta</taxon>
        <taxon>Pterygota</taxon>
        <taxon>Neoptera</taxon>
        <taxon>Endopterygota</taxon>
        <taxon>Coleoptera</taxon>
        <taxon>Polyphaga</taxon>
        <taxon>Cucujiformia</taxon>
        <taxon>Chrysomeloidea</taxon>
        <taxon>Chrysomelidae</taxon>
        <taxon>Galerucinae</taxon>
        <taxon>Diabroticina</taxon>
        <taxon>Diabroticites</taxon>
        <taxon>Diabrotica</taxon>
    </lineage>
</organism>
<keyword evidence="6" id="KW-0539">Nucleus</keyword>
<feature type="domain" description="C2H2-type" evidence="8">
    <location>
        <begin position="1008"/>
        <end position="1032"/>
    </location>
</feature>
<feature type="domain" description="C2H2-type" evidence="8">
    <location>
        <begin position="615"/>
        <end position="642"/>
    </location>
</feature>
<feature type="domain" description="C2H2-type" evidence="8">
    <location>
        <begin position="291"/>
        <end position="318"/>
    </location>
</feature>
<evidence type="ECO:0000256" key="5">
    <source>
        <dbReference type="ARBA" id="ARBA00022833"/>
    </source>
</evidence>
<feature type="domain" description="C2H2-type" evidence="8">
    <location>
        <begin position="460"/>
        <end position="482"/>
    </location>
</feature>
<dbReference type="EnsemblMetazoa" id="XM_050648908.1">
    <property type="protein sequence ID" value="XP_050504865.1"/>
    <property type="gene ID" value="LOC126883383"/>
</dbReference>
<dbReference type="SUPFAM" id="SSF57667">
    <property type="entry name" value="beta-beta-alpha zinc fingers"/>
    <property type="match status" value="9"/>
</dbReference>
<feature type="domain" description="C2H2-type" evidence="8">
    <location>
        <begin position="125"/>
        <end position="153"/>
    </location>
</feature>
<feature type="domain" description="C2H2-type" evidence="8">
    <location>
        <begin position="263"/>
        <end position="290"/>
    </location>
</feature>
<evidence type="ECO:0000259" key="8">
    <source>
        <dbReference type="PROSITE" id="PS50157"/>
    </source>
</evidence>
<feature type="domain" description="C2H2-type" evidence="8">
    <location>
        <begin position="898"/>
        <end position="921"/>
    </location>
</feature>
<sequence>MLTGANVNSVSEETDWPTFFIIPFDACGQVKVLPDGSIYLITNENPQSEDQTNEAILSSFESNIANQPETPKLVKIQPQINELEELPVPVAQNGAIDAPYSCSACQATFSTPKEHSDHLKCHKKFKCTNCPATYNIETNLKIHFELVHRTENTLRNCPICGVALRFKRAASLKSHMMIHQVEEVYTCEQCEAEFEKENEYSQHVISHNSKKPEQEPPLSCPQCILQFETKEELKLHKANHTKAWKYFKRKRTKQKGPARNVKYTCDICNKGFIKKSLLERHERIHSGEKPFECNLCQQTFSQKVTLENHLLKHTGRKPFACFLCPARFNQKGNLRVHINKTHTAPQNGQKVFKCSQCSCMFKRIASLNGHVTKAHLTVESTEDGVVNDVLNNLKDLKDLKNTNFETSVTLTESGSEKKYSVKLKKIGDTKWYKCTYCFKLCKKPSDIIRHIRIHTKERPYECKLCPATFTSKAAVHNHKKLHFSKIFKCDVCDSVLDSNMEYIDHLHKGECGKLLLPNLPDQVDSVISKVPKQTGTADSDVLPEVPTPNTSDTTVAKPFHCTMCSARFSKKTNLHKHVQTHEALRYYKCPSCSKVFLSMHQLKEHMSQHTNNKKYHCKICSRKFPTVARFRKHMAYHTSAKMLKCPYCPRTYPNEEITKIHLKIFHKKGLIVEESEPVNDIQEPAITSIATPIAESDQLKDVVECEDTVATEIININNAEPIGDAQINPDFQTFSVNLEDIQLLNQGVFSTLVQNVTVPDNFQLAPASTLIEPTETNEVLLYNAAPQPLENVPETTEDVYDDTDTIFQLTDNINDNKNLYKGASILCMACNQVFSNTLFEQHACRDTLTDKTAVALTEDEIEARIQEIEQTLGILQDGNTSSKDQLQDLDKIEPCQIFQCPACNKAFKSRLAFKKHIKMHSCWECYKCKKVLIGKNAYLEHVQSHKNSKMFPCSYCKKLFKKPSDLERHHRIHTGEKPFECTICHKKFTLRATLKSHLRTHDPQQKQYPCDVCDVLYSSKTSLKMHMTLHTGVLHYKCHVCKAEFRTPSAKKAHMEMGHKSSHNTKTKRKNKIANILRSASNKLVSQSVEEIQGEAHEYVTYENIPVEIDQGQLLTQTETLDLTSQITDLNLPPGAILSTIQEGDITVDPNLLQQFQMADVVLTTNPEPEPGPSIIIDDVSSFLNLNPTTNNIQIVSMPENDEGGVTISIKEEEEIAPKKGKSEKSKLAVQCDLCLRLLASKDGLRKHKKNVHGHKRKHSCFKCDEKFDTKEQLAVHEKIHLAALPCPICPLAFETEATLKEHLYRVHSVAKSSEETLSLFNLKLASMDDPLLNKYGVTYFN</sequence>
<dbReference type="Proteomes" id="UP001652700">
    <property type="component" value="Unplaced"/>
</dbReference>
<dbReference type="PANTHER" id="PTHR24376">
    <property type="entry name" value="ZINC FINGER PROTEIN"/>
    <property type="match status" value="1"/>
</dbReference>
<dbReference type="PROSITE" id="PS50157">
    <property type="entry name" value="ZINC_FINGER_C2H2_2"/>
    <property type="match status" value="19"/>
</dbReference>
<protein>
    <recommendedName>
        <fullName evidence="8">C2H2-type domain-containing protein</fullName>
    </recommendedName>
</protein>
<evidence type="ECO:0000256" key="3">
    <source>
        <dbReference type="ARBA" id="ARBA00022737"/>
    </source>
</evidence>
<feature type="domain" description="C2H2-type" evidence="8">
    <location>
        <begin position="979"/>
        <end position="1006"/>
    </location>
</feature>
<keyword evidence="5" id="KW-0862">Zinc</keyword>
<evidence type="ECO:0000256" key="7">
    <source>
        <dbReference type="PROSITE-ProRule" id="PRU00042"/>
    </source>
</evidence>
<evidence type="ECO:0000256" key="6">
    <source>
        <dbReference type="ARBA" id="ARBA00023242"/>
    </source>
</evidence>